<gene>
    <name evidence="2" type="ORF">PO878_18235</name>
</gene>
<name>A0AAE9Y4D9_9ACTN</name>
<organism evidence="2 3">
    <name type="scientific">Iamia majanohamensis</name>
    <dbReference type="NCBI Taxonomy" id="467976"/>
    <lineage>
        <taxon>Bacteria</taxon>
        <taxon>Bacillati</taxon>
        <taxon>Actinomycetota</taxon>
        <taxon>Acidimicrobiia</taxon>
        <taxon>Acidimicrobiales</taxon>
        <taxon>Iamiaceae</taxon>
        <taxon>Iamia</taxon>
    </lineage>
</organism>
<sequence length="189" mass="20304">MICTGNQCRSPMAEALLRDRMARLGVEGRVASAGLVSEGVVASEGSVRAMAKRGLDLSAHRSTRLAEDAIATADLVLGMTREHVREAVVLVPDAFERAFTLRELVRRAEATGPRRVDPDGGEEELDAWLRRVGAGRQAVDLMGDSEADAVADPMGRSRRVYERTATEIEDLVDRLLALAHPAPAAACST</sequence>
<keyword evidence="3" id="KW-1185">Reference proteome</keyword>
<dbReference type="PANTHER" id="PTHR11717">
    <property type="entry name" value="LOW MOLECULAR WEIGHT PROTEIN TYROSINE PHOSPHATASE"/>
    <property type="match status" value="1"/>
</dbReference>
<feature type="domain" description="Phosphotyrosine protein phosphatase I" evidence="1">
    <location>
        <begin position="2"/>
        <end position="178"/>
    </location>
</feature>
<dbReference type="GO" id="GO:0004725">
    <property type="term" value="F:protein tyrosine phosphatase activity"/>
    <property type="evidence" value="ECO:0007669"/>
    <property type="project" value="TreeGrafter"/>
</dbReference>
<dbReference type="InterPro" id="IPR050438">
    <property type="entry name" value="LMW_PTPase"/>
</dbReference>
<dbReference type="Gene3D" id="3.40.50.2300">
    <property type="match status" value="1"/>
</dbReference>
<dbReference type="AlphaFoldDB" id="A0AAE9Y4D9"/>
<dbReference type="Pfam" id="PF01451">
    <property type="entry name" value="LMWPc"/>
    <property type="match status" value="1"/>
</dbReference>
<dbReference type="KEGG" id="ima:PO878_18235"/>
<evidence type="ECO:0000313" key="3">
    <source>
        <dbReference type="Proteomes" id="UP001216390"/>
    </source>
</evidence>
<dbReference type="Proteomes" id="UP001216390">
    <property type="component" value="Chromosome"/>
</dbReference>
<dbReference type="EMBL" id="CP116942">
    <property type="protein sequence ID" value="WCO66440.1"/>
    <property type="molecule type" value="Genomic_DNA"/>
</dbReference>
<dbReference type="SUPFAM" id="SSF52788">
    <property type="entry name" value="Phosphotyrosine protein phosphatases I"/>
    <property type="match status" value="1"/>
</dbReference>
<dbReference type="InterPro" id="IPR023485">
    <property type="entry name" value="Ptyr_pPase"/>
</dbReference>
<evidence type="ECO:0000313" key="2">
    <source>
        <dbReference type="EMBL" id="WCO66440.1"/>
    </source>
</evidence>
<dbReference type="InterPro" id="IPR036196">
    <property type="entry name" value="Ptyr_pPase_sf"/>
</dbReference>
<dbReference type="RefSeq" id="WP_272735963.1">
    <property type="nucleotide sequence ID" value="NZ_CP116942.1"/>
</dbReference>
<protein>
    <recommendedName>
        <fullName evidence="1">Phosphotyrosine protein phosphatase I domain-containing protein</fullName>
    </recommendedName>
</protein>
<reference evidence="2" key="1">
    <citation type="submission" date="2023-01" db="EMBL/GenBank/DDBJ databases">
        <title>The diversity of Class Acidimicrobiia in South China Sea sediment environments and the proposal of Iamia marina sp. nov., a novel species of the genus Iamia.</title>
        <authorList>
            <person name="He Y."/>
            <person name="Tian X."/>
        </authorList>
    </citation>
    <scope>NUCLEOTIDE SEQUENCE</scope>
    <source>
        <strain evidence="2">DSM 19957</strain>
    </source>
</reference>
<dbReference type="SMART" id="SM00226">
    <property type="entry name" value="LMWPc"/>
    <property type="match status" value="1"/>
</dbReference>
<evidence type="ECO:0000259" key="1">
    <source>
        <dbReference type="SMART" id="SM00226"/>
    </source>
</evidence>
<dbReference type="PANTHER" id="PTHR11717:SF31">
    <property type="entry name" value="LOW MOLECULAR WEIGHT PROTEIN-TYROSINE-PHOSPHATASE ETP-RELATED"/>
    <property type="match status" value="1"/>
</dbReference>
<proteinExistence type="predicted"/>
<accession>A0AAE9Y4D9</accession>